<dbReference type="InterPro" id="IPR050297">
    <property type="entry name" value="LipidA_mod_glycosyltrf_83"/>
</dbReference>
<dbReference type="OrthoDB" id="9815691at2"/>
<dbReference type="InterPro" id="IPR038731">
    <property type="entry name" value="RgtA/B/C-like"/>
</dbReference>
<feature type="transmembrane region" description="Helical" evidence="8">
    <location>
        <begin position="12"/>
        <end position="29"/>
    </location>
</feature>
<accession>A0A2I1DM52</accession>
<evidence type="ECO:0000256" key="4">
    <source>
        <dbReference type="ARBA" id="ARBA00022679"/>
    </source>
</evidence>
<feature type="transmembrane region" description="Helical" evidence="8">
    <location>
        <begin position="115"/>
        <end position="137"/>
    </location>
</feature>
<evidence type="ECO:0000256" key="8">
    <source>
        <dbReference type="SAM" id="Phobius"/>
    </source>
</evidence>
<dbReference type="PANTHER" id="PTHR33908">
    <property type="entry name" value="MANNOSYLTRANSFERASE YKCB-RELATED"/>
    <property type="match status" value="1"/>
</dbReference>
<feature type="transmembrane region" description="Helical" evidence="8">
    <location>
        <begin position="329"/>
        <end position="346"/>
    </location>
</feature>
<feature type="transmembrane region" description="Helical" evidence="8">
    <location>
        <begin position="418"/>
        <end position="441"/>
    </location>
</feature>
<dbReference type="EMBL" id="MXAV01000030">
    <property type="protein sequence ID" value="PKY10944.1"/>
    <property type="molecule type" value="Genomic_DNA"/>
</dbReference>
<evidence type="ECO:0000313" key="11">
    <source>
        <dbReference type="Proteomes" id="UP000234329"/>
    </source>
</evidence>
<keyword evidence="5 8" id="KW-0812">Transmembrane</keyword>
<dbReference type="Pfam" id="PF13231">
    <property type="entry name" value="PMT_2"/>
    <property type="match status" value="1"/>
</dbReference>
<keyword evidence="3 10" id="KW-0328">Glycosyltransferase</keyword>
<dbReference type="GO" id="GO:0005886">
    <property type="term" value="C:plasma membrane"/>
    <property type="evidence" value="ECO:0007669"/>
    <property type="project" value="UniProtKB-SubCell"/>
</dbReference>
<feature type="transmembrane region" description="Helical" evidence="8">
    <location>
        <begin position="144"/>
        <end position="163"/>
    </location>
</feature>
<dbReference type="Proteomes" id="UP000234329">
    <property type="component" value="Unassembled WGS sequence"/>
</dbReference>
<feature type="transmembrane region" description="Helical" evidence="8">
    <location>
        <begin position="358"/>
        <end position="382"/>
    </location>
</feature>
<keyword evidence="11" id="KW-1185">Reference proteome</keyword>
<dbReference type="InParanoid" id="A0A2I1DM52"/>
<protein>
    <submittedName>
        <fullName evidence="10">Dolichyl-phosphate-mannose--protein mannosyltransferase</fullName>
    </submittedName>
</protein>
<evidence type="ECO:0000256" key="1">
    <source>
        <dbReference type="ARBA" id="ARBA00004651"/>
    </source>
</evidence>
<organism evidence="10 11">
    <name type="scientific">Acidithiobacillus marinus</name>
    <dbReference type="NCBI Taxonomy" id="187490"/>
    <lineage>
        <taxon>Bacteria</taxon>
        <taxon>Pseudomonadati</taxon>
        <taxon>Pseudomonadota</taxon>
        <taxon>Acidithiobacillia</taxon>
        <taxon>Acidithiobacillales</taxon>
        <taxon>Acidithiobacillaceae</taxon>
        <taxon>Acidithiobacillus</taxon>
    </lineage>
</organism>
<reference evidence="10 11" key="1">
    <citation type="submission" date="2017-03" db="EMBL/GenBank/DDBJ databases">
        <title>Draft genime sequence of the acidophilic sulfur-oxidizing bacterium Acidithiobacillus sp. SH, isolated from seawater.</title>
        <authorList>
            <person name="Sharmin S."/>
            <person name="Tokuhisa M."/>
            <person name="Kanao T."/>
            <person name="Kamimura K."/>
        </authorList>
    </citation>
    <scope>NUCLEOTIDE SEQUENCE [LARGE SCALE GENOMIC DNA]</scope>
    <source>
        <strain evidence="10 11">SH</strain>
    </source>
</reference>
<evidence type="ECO:0000256" key="7">
    <source>
        <dbReference type="ARBA" id="ARBA00023136"/>
    </source>
</evidence>
<feature type="transmembrane region" description="Helical" evidence="8">
    <location>
        <begin position="388"/>
        <end position="411"/>
    </location>
</feature>
<evidence type="ECO:0000313" key="10">
    <source>
        <dbReference type="EMBL" id="PKY10944.1"/>
    </source>
</evidence>
<feature type="domain" description="Glycosyltransferase RgtA/B/C/D-like" evidence="9">
    <location>
        <begin position="69"/>
        <end position="230"/>
    </location>
</feature>
<proteinExistence type="predicted"/>
<dbReference type="GO" id="GO:0016763">
    <property type="term" value="F:pentosyltransferase activity"/>
    <property type="evidence" value="ECO:0007669"/>
    <property type="project" value="TreeGrafter"/>
</dbReference>
<evidence type="ECO:0000256" key="6">
    <source>
        <dbReference type="ARBA" id="ARBA00022989"/>
    </source>
</evidence>
<evidence type="ECO:0000256" key="2">
    <source>
        <dbReference type="ARBA" id="ARBA00022475"/>
    </source>
</evidence>
<name>A0A2I1DM52_9PROT</name>
<keyword evidence="7 8" id="KW-0472">Membrane</keyword>
<keyword evidence="2" id="KW-1003">Cell membrane</keyword>
<feature type="transmembrane region" description="Helical" evidence="8">
    <location>
        <begin position="305"/>
        <end position="323"/>
    </location>
</feature>
<comment type="caution">
    <text evidence="10">The sequence shown here is derived from an EMBL/GenBank/DDBJ whole genome shotgun (WGS) entry which is preliminary data.</text>
</comment>
<gene>
    <name evidence="10" type="ORF">B1757_07150</name>
</gene>
<comment type="subcellular location">
    <subcellularLocation>
        <location evidence="1">Cell membrane</location>
        <topology evidence="1">Multi-pass membrane protein</topology>
    </subcellularLocation>
</comment>
<feature type="transmembrane region" description="Helical" evidence="8">
    <location>
        <begin position="215"/>
        <end position="233"/>
    </location>
</feature>
<evidence type="ECO:0000256" key="3">
    <source>
        <dbReference type="ARBA" id="ARBA00022676"/>
    </source>
</evidence>
<feature type="transmembrane region" description="Helical" evidence="8">
    <location>
        <begin position="266"/>
        <end position="284"/>
    </location>
</feature>
<dbReference type="AlphaFoldDB" id="A0A2I1DM52"/>
<dbReference type="FunCoup" id="A0A2I1DM52">
    <property type="interactions" value="112"/>
</dbReference>
<feature type="transmembrane region" description="Helical" evidence="8">
    <location>
        <begin position="90"/>
        <end position="109"/>
    </location>
</feature>
<dbReference type="GO" id="GO:0010041">
    <property type="term" value="P:response to iron(III) ion"/>
    <property type="evidence" value="ECO:0007669"/>
    <property type="project" value="TreeGrafter"/>
</dbReference>
<sequence length="570" mass="64034">MSATNTDMPRGFLLKATAIFLLTFLFFSWDTGNTSLWDIDEPIYAQSLKQQIATHNLVVPIYNARLLPDKPALNYWLMWSGVRLLGMNAWGLRIGSALVGALLILYLIIALRRLYGAPIALLTGILTATALHSTVIFRSATPDPLLMLLITVALLSYLRAYFYPEIRTRELYLSYAAMALATLDKGPIGFLLPGLIIVVFLLLRQQLSFLWKAGRLTTGIPLFLLIALPWYLAVGIETHWLWDRLFIFQQNIGRFDDSMQGHRGPWFYYLISTFLGMLPWSIFLPQVLHDIGQHRQKLLRDDGKTLFLLLWAMIWITFFTLSATKLPNYVLEAYPPLFILLAVWFNKIRVRESIPHPWGVFFSLSTLFLLGLALSVFATWILPLREPHLPPMIAIGFPYMLAAGIAGVLMLRRYWSAAWIALGTGSVVLSGFLVFSILPAINPLKPSQAMGREIAAIQGNNPYQLASWDWFQPSFLFYGGRGDMPIHHLTALAQLSALLGPEPLYLVCPAHDVPAVLASTPQAYQATRLMTAYEIYSHQKISLLQISKPSPSVGINHESGIQDTASGKME</sequence>
<dbReference type="PANTHER" id="PTHR33908:SF3">
    <property type="entry name" value="UNDECAPRENYL PHOSPHATE-ALPHA-4-AMINO-4-DEOXY-L-ARABINOSE ARABINOSYL TRANSFERASE"/>
    <property type="match status" value="1"/>
</dbReference>
<keyword evidence="4 10" id="KW-0808">Transferase</keyword>
<evidence type="ECO:0000259" key="9">
    <source>
        <dbReference type="Pfam" id="PF13231"/>
    </source>
</evidence>
<dbReference type="RefSeq" id="WP_101537676.1">
    <property type="nucleotide sequence ID" value="NZ_MXAV01000030.1"/>
</dbReference>
<feature type="transmembrane region" description="Helical" evidence="8">
    <location>
        <begin position="175"/>
        <end position="203"/>
    </location>
</feature>
<evidence type="ECO:0000256" key="5">
    <source>
        <dbReference type="ARBA" id="ARBA00022692"/>
    </source>
</evidence>
<keyword evidence="6 8" id="KW-1133">Transmembrane helix</keyword>
<dbReference type="GO" id="GO:0009103">
    <property type="term" value="P:lipopolysaccharide biosynthetic process"/>
    <property type="evidence" value="ECO:0007669"/>
    <property type="project" value="UniProtKB-ARBA"/>
</dbReference>